<evidence type="ECO:0000313" key="3">
    <source>
        <dbReference type="EMBL" id="RBP07037.1"/>
    </source>
</evidence>
<evidence type="ECO:0000259" key="2">
    <source>
        <dbReference type="PROSITE" id="PS51782"/>
    </source>
</evidence>
<dbReference type="InterPro" id="IPR011105">
    <property type="entry name" value="Cell_wall_hydrolase_SleB"/>
</dbReference>
<gene>
    <name evidence="3" type="ORF">DET59_102425</name>
</gene>
<feature type="chain" id="PRO_5016677483" evidence="1">
    <location>
        <begin position="25"/>
        <end position="196"/>
    </location>
</feature>
<evidence type="ECO:0000256" key="1">
    <source>
        <dbReference type="SAM" id="SignalP"/>
    </source>
</evidence>
<dbReference type="Proteomes" id="UP000252118">
    <property type="component" value="Unassembled WGS sequence"/>
</dbReference>
<dbReference type="AlphaFoldDB" id="A0A366EXB9"/>
<dbReference type="Pfam" id="PF01476">
    <property type="entry name" value="LysM"/>
    <property type="match status" value="1"/>
</dbReference>
<dbReference type="SUPFAM" id="SSF54106">
    <property type="entry name" value="LysM domain"/>
    <property type="match status" value="1"/>
</dbReference>
<feature type="signal peptide" evidence="1">
    <location>
        <begin position="1"/>
        <end position="24"/>
    </location>
</feature>
<feature type="domain" description="LysM" evidence="2">
    <location>
        <begin position="27"/>
        <end position="70"/>
    </location>
</feature>
<dbReference type="GO" id="GO:0016787">
    <property type="term" value="F:hydrolase activity"/>
    <property type="evidence" value="ECO:0007669"/>
    <property type="project" value="InterPro"/>
</dbReference>
<keyword evidence="1" id="KW-0732">Signal</keyword>
<evidence type="ECO:0000313" key="4">
    <source>
        <dbReference type="Proteomes" id="UP000252118"/>
    </source>
</evidence>
<organism evidence="3 4">
    <name type="scientific">Rossellomorea aquimaris</name>
    <dbReference type="NCBI Taxonomy" id="189382"/>
    <lineage>
        <taxon>Bacteria</taxon>
        <taxon>Bacillati</taxon>
        <taxon>Bacillota</taxon>
        <taxon>Bacilli</taxon>
        <taxon>Bacillales</taxon>
        <taxon>Bacillaceae</taxon>
        <taxon>Rossellomorea</taxon>
    </lineage>
</organism>
<protein>
    <submittedName>
        <fullName evidence="3">N-acetylmuramoyl-L-alanine amidase</fullName>
    </submittedName>
</protein>
<dbReference type="PROSITE" id="PS51782">
    <property type="entry name" value="LYSM"/>
    <property type="match status" value="1"/>
</dbReference>
<dbReference type="InterPro" id="IPR018392">
    <property type="entry name" value="LysM"/>
</dbReference>
<proteinExistence type="predicted"/>
<dbReference type="EMBL" id="QNRJ01000002">
    <property type="protein sequence ID" value="RBP07037.1"/>
    <property type="molecule type" value="Genomic_DNA"/>
</dbReference>
<dbReference type="Gene3D" id="3.10.350.10">
    <property type="entry name" value="LysM domain"/>
    <property type="match status" value="1"/>
</dbReference>
<dbReference type="OrthoDB" id="9785345at2"/>
<dbReference type="Gene3D" id="6.20.240.60">
    <property type="match status" value="1"/>
</dbReference>
<sequence length="196" mass="21357">MIKKSLLVGIAALSIVSFSTQTIAAKGVHTVENGESLWDIGKEKSVSVLQLKKENDLKANEIHPGQTLAIPENEVTVEDRELLAKLVHAEAKGEPYAGKVAVATVVLNRVDSTEFPNSIKEVIYQVANGHYAFSPVQNGEINKAPSQEARDAVQEALAFRGQGQGSLFFYNPVTSTSDWITNRDTLLTIGKHRFAK</sequence>
<dbReference type="RefSeq" id="WP_113968420.1">
    <property type="nucleotide sequence ID" value="NZ_QNRJ01000002.1"/>
</dbReference>
<dbReference type="InterPro" id="IPR036779">
    <property type="entry name" value="LysM_dom_sf"/>
</dbReference>
<dbReference type="CDD" id="cd00118">
    <property type="entry name" value="LysM"/>
    <property type="match status" value="1"/>
</dbReference>
<dbReference type="InterPro" id="IPR042047">
    <property type="entry name" value="SleB_dom1"/>
</dbReference>
<comment type="caution">
    <text evidence="3">The sequence shown here is derived from an EMBL/GenBank/DDBJ whole genome shotgun (WGS) entry which is preliminary data.</text>
</comment>
<dbReference type="SMART" id="SM00257">
    <property type="entry name" value="LysM"/>
    <property type="match status" value="1"/>
</dbReference>
<name>A0A366EXB9_9BACI</name>
<reference evidence="3 4" key="1">
    <citation type="submission" date="2018-06" db="EMBL/GenBank/DDBJ databases">
        <title>Freshwater and sediment microbial communities from various areas in North America, analyzing microbe dynamics in response to fracking.</title>
        <authorList>
            <person name="Lamendella R."/>
        </authorList>
    </citation>
    <scope>NUCLEOTIDE SEQUENCE [LARGE SCALE GENOMIC DNA]</scope>
    <source>
        <strain evidence="3 4">97B</strain>
    </source>
</reference>
<dbReference type="Pfam" id="PF07486">
    <property type="entry name" value="Hydrolase_2"/>
    <property type="match status" value="1"/>
</dbReference>
<accession>A0A366EXB9</accession>
<dbReference type="Gene3D" id="1.10.10.2520">
    <property type="entry name" value="Cell wall hydrolase SleB, domain 1"/>
    <property type="match status" value="1"/>
</dbReference>